<feature type="transmembrane region" description="Helical" evidence="7">
    <location>
        <begin position="46"/>
        <end position="66"/>
    </location>
</feature>
<evidence type="ECO:0000256" key="1">
    <source>
        <dbReference type="ARBA" id="ARBA00004429"/>
    </source>
</evidence>
<evidence type="ECO:0000256" key="7">
    <source>
        <dbReference type="RuleBase" id="RU369079"/>
    </source>
</evidence>
<feature type="transmembrane region" description="Helical" evidence="7">
    <location>
        <begin position="215"/>
        <end position="236"/>
    </location>
</feature>
<dbReference type="PANTHER" id="PTHR33362:SF5">
    <property type="entry name" value="C4-DICARBOXYLATE TRAP TRANSPORTER LARGE PERMEASE PROTEIN DCTM"/>
    <property type="match status" value="1"/>
</dbReference>
<evidence type="ECO:0000313" key="10">
    <source>
        <dbReference type="Proteomes" id="UP001596353"/>
    </source>
</evidence>
<evidence type="ECO:0000256" key="2">
    <source>
        <dbReference type="ARBA" id="ARBA00022475"/>
    </source>
</evidence>
<dbReference type="InterPro" id="IPR004681">
    <property type="entry name" value="TRAP_DctM"/>
</dbReference>
<dbReference type="EMBL" id="JBHSWG010000008">
    <property type="protein sequence ID" value="MFC6763128.1"/>
    <property type="molecule type" value="Genomic_DNA"/>
</dbReference>
<comment type="subcellular location">
    <subcellularLocation>
        <location evidence="1 7">Cell inner membrane</location>
        <topology evidence="1 7">Multi-pass membrane protein</topology>
    </subcellularLocation>
</comment>
<dbReference type="Pfam" id="PF06808">
    <property type="entry name" value="DctM"/>
    <property type="match status" value="1"/>
</dbReference>
<protein>
    <recommendedName>
        <fullName evidence="7">TRAP transporter large permease protein</fullName>
    </recommendedName>
</protein>
<keyword evidence="4 7" id="KW-0812">Transmembrane</keyword>
<comment type="similarity">
    <text evidence="7">Belongs to the TRAP transporter large permease family.</text>
</comment>
<feature type="domain" description="TRAP C4-dicarboxylate transport system permease DctM subunit" evidence="8">
    <location>
        <begin position="7"/>
        <end position="417"/>
    </location>
</feature>
<gene>
    <name evidence="9" type="ORF">ACFQFQ_31655</name>
</gene>
<evidence type="ECO:0000313" key="9">
    <source>
        <dbReference type="EMBL" id="MFC6763128.1"/>
    </source>
</evidence>
<feature type="transmembrane region" description="Helical" evidence="7">
    <location>
        <begin position="135"/>
        <end position="158"/>
    </location>
</feature>
<name>A0ABW2BCC5_9RHOB</name>
<feature type="transmembrane region" description="Helical" evidence="7">
    <location>
        <begin position="97"/>
        <end position="123"/>
    </location>
</feature>
<proteinExistence type="inferred from homology"/>
<keyword evidence="5 7" id="KW-1133">Transmembrane helix</keyword>
<keyword evidence="7" id="KW-0813">Transport</keyword>
<keyword evidence="3 7" id="KW-0997">Cell inner membrane</keyword>
<organism evidence="9 10">
    <name type="scientific">Sulfitobacter porphyrae</name>
    <dbReference type="NCBI Taxonomy" id="1246864"/>
    <lineage>
        <taxon>Bacteria</taxon>
        <taxon>Pseudomonadati</taxon>
        <taxon>Pseudomonadota</taxon>
        <taxon>Alphaproteobacteria</taxon>
        <taxon>Rhodobacterales</taxon>
        <taxon>Roseobacteraceae</taxon>
        <taxon>Sulfitobacter</taxon>
    </lineage>
</organism>
<evidence type="ECO:0000256" key="4">
    <source>
        <dbReference type="ARBA" id="ARBA00022692"/>
    </source>
</evidence>
<evidence type="ECO:0000256" key="3">
    <source>
        <dbReference type="ARBA" id="ARBA00022519"/>
    </source>
</evidence>
<feature type="transmembrane region" description="Helical" evidence="7">
    <location>
        <begin position="278"/>
        <end position="299"/>
    </location>
</feature>
<dbReference type="NCBIfam" id="TIGR00786">
    <property type="entry name" value="dctM"/>
    <property type="match status" value="1"/>
</dbReference>
<dbReference type="InterPro" id="IPR010656">
    <property type="entry name" value="DctM"/>
</dbReference>
<feature type="transmembrane region" description="Helical" evidence="7">
    <location>
        <begin position="311"/>
        <end position="327"/>
    </location>
</feature>
<comment type="caution">
    <text evidence="9">The sequence shown here is derived from an EMBL/GenBank/DDBJ whole genome shotgun (WGS) entry which is preliminary data.</text>
</comment>
<dbReference type="PANTHER" id="PTHR33362">
    <property type="entry name" value="SIALIC ACID TRAP TRANSPORTER PERMEASE PROTEIN SIAT-RELATED"/>
    <property type="match status" value="1"/>
</dbReference>
<evidence type="ECO:0000259" key="8">
    <source>
        <dbReference type="Pfam" id="PF06808"/>
    </source>
</evidence>
<comment type="subunit">
    <text evidence="7">The complex comprises the extracytoplasmic solute receptor protein and the two transmembrane proteins.</text>
</comment>
<keyword evidence="10" id="KW-1185">Reference proteome</keyword>
<feature type="transmembrane region" description="Helical" evidence="7">
    <location>
        <begin position="359"/>
        <end position="382"/>
    </location>
</feature>
<sequence>MLKVSLALLIGLVALSLPVAAALGILGLILDWVYAFLPLYKGMGEIAWSSSTEFLLVAIPLFILMGELLLRSGIAASVYQSVSTWLSWLPGGLMHSNIGACASFAAISGSTVATAATIGTVAIPQMDEKKYNRKLFLGTLASGGTLGILIPPSINIIIYGALTDTSIPELYLAGIIPGLVLAVLFGATVLFACIYKPEMGGTKIRYTWRDRFRTLPDLIPPALIFVVVIGSIYTGFATPTESAALGVLSSLILAGIRRRLNWQILRDSLEGAMQTTSMIMLIIVAAFFLNLVLASMGLPKAVNQFVSGLEYPPAVALLMIIMLYLVLGLFLETLTLMITTVPIVAPVVFSLGYDPVWFGILLMLLIETALITPPVGLNLYVIQGVRGSGKVDDVILGALPFVAALLVMMGILMAFPEVALFLPGLYY</sequence>
<dbReference type="Proteomes" id="UP001596353">
    <property type="component" value="Unassembled WGS sequence"/>
</dbReference>
<reference evidence="10" key="1">
    <citation type="journal article" date="2019" name="Int. J. Syst. Evol. Microbiol.">
        <title>The Global Catalogue of Microorganisms (GCM) 10K type strain sequencing project: providing services to taxonomists for standard genome sequencing and annotation.</title>
        <authorList>
            <consortium name="The Broad Institute Genomics Platform"/>
            <consortium name="The Broad Institute Genome Sequencing Center for Infectious Disease"/>
            <person name="Wu L."/>
            <person name="Ma J."/>
        </authorList>
    </citation>
    <scope>NUCLEOTIDE SEQUENCE [LARGE SCALE GENOMIC DNA]</scope>
    <source>
        <strain evidence="10">CCUG 66188</strain>
    </source>
</reference>
<dbReference type="PIRSF" id="PIRSF006066">
    <property type="entry name" value="HI0050"/>
    <property type="match status" value="1"/>
</dbReference>
<keyword evidence="6 7" id="KW-0472">Membrane</keyword>
<comment type="function">
    <text evidence="7">Part of the tripartite ATP-independent periplasmic (TRAP) transport system.</text>
</comment>
<feature type="transmembrane region" description="Helical" evidence="7">
    <location>
        <begin position="394"/>
        <end position="415"/>
    </location>
</feature>
<feature type="transmembrane region" description="Helical" evidence="7">
    <location>
        <begin position="170"/>
        <end position="195"/>
    </location>
</feature>
<evidence type="ECO:0000256" key="5">
    <source>
        <dbReference type="ARBA" id="ARBA00022989"/>
    </source>
</evidence>
<evidence type="ECO:0000256" key="6">
    <source>
        <dbReference type="ARBA" id="ARBA00023136"/>
    </source>
</evidence>
<accession>A0ABW2BCC5</accession>
<comment type="caution">
    <text evidence="7">Lacks conserved residue(s) required for the propagation of feature annotation.</text>
</comment>
<keyword evidence="2" id="KW-1003">Cell membrane</keyword>
<feature type="transmembrane region" description="Helical" evidence="7">
    <location>
        <begin position="73"/>
        <end position="91"/>
    </location>
</feature>